<feature type="binding site" evidence="7">
    <location>
        <position position="131"/>
    </location>
    <ligand>
        <name>Zn(2+)</name>
        <dbReference type="ChEBI" id="CHEBI:29105"/>
        <note>catalytic</note>
    </ligand>
</feature>
<keyword evidence="6 7" id="KW-0862">Zinc</keyword>
<keyword evidence="7" id="KW-0698">rRNA processing</keyword>
<proteinExistence type="inferred from homology"/>
<comment type="function">
    <text evidence="7">Single strand-specific metallo-endoribonuclease involved in late-stage 70S ribosome quality control and in maturation of the 3' terminus of the 16S rRNA.</text>
</comment>
<organism evidence="9 10">
    <name type="scientific">Paludisphaera mucosa</name>
    <dbReference type="NCBI Taxonomy" id="3030827"/>
    <lineage>
        <taxon>Bacteria</taxon>
        <taxon>Pseudomonadati</taxon>
        <taxon>Planctomycetota</taxon>
        <taxon>Planctomycetia</taxon>
        <taxon>Isosphaerales</taxon>
        <taxon>Isosphaeraceae</taxon>
        <taxon>Paludisphaera</taxon>
    </lineage>
</organism>
<comment type="caution">
    <text evidence="9">The sequence shown here is derived from an EMBL/GenBank/DDBJ whole genome shotgun (WGS) entry which is preliminary data.</text>
</comment>
<dbReference type="EMBL" id="JARRAG010000002">
    <property type="protein sequence ID" value="MDG3006560.1"/>
    <property type="molecule type" value="Genomic_DNA"/>
</dbReference>
<dbReference type="InterPro" id="IPR002036">
    <property type="entry name" value="YbeY"/>
</dbReference>
<dbReference type="InterPro" id="IPR023091">
    <property type="entry name" value="MetalPrtase_cat_dom_sf_prd"/>
</dbReference>
<keyword evidence="5 7" id="KW-0378">Hydrolase</keyword>
<dbReference type="PANTHER" id="PTHR46986:SF1">
    <property type="entry name" value="ENDORIBONUCLEASE YBEY, CHLOROPLASTIC"/>
    <property type="match status" value="1"/>
</dbReference>
<evidence type="ECO:0000256" key="7">
    <source>
        <dbReference type="HAMAP-Rule" id="MF_00009"/>
    </source>
</evidence>
<keyword evidence="7" id="KW-0963">Cytoplasm</keyword>
<protein>
    <recommendedName>
        <fullName evidence="7">Endoribonuclease YbeY</fullName>
        <ecNumber evidence="7">3.1.-.-</ecNumber>
    </recommendedName>
</protein>
<dbReference type="RefSeq" id="WP_277862856.1">
    <property type="nucleotide sequence ID" value="NZ_JARRAG010000002.1"/>
</dbReference>
<gene>
    <name evidence="7 9" type="primary">ybeY</name>
    <name evidence="9" type="ORF">PZE19_22545</name>
</gene>
<evidence type="ECO:0000313" key="9">
    <source>
        <dbReference type="EMBL" id="MDG3006560.1"/>
    </source>
</evidence>
<dbReference type="Proteomes" id="UP001216907">
    <property type="component" value="Unassembled WGS sequence"/>
</dbReference>
<evidence type="ECO:0000256" key="8">
    <source>
        <dbReference type="SAM" id="MobiDB-lite"/>
    </source>
</evidence>
<evidence type="ECO:0000256" key="2">
    <source>
        <dbReference type="ARBA" id="ARBA00022722"/>
    </source>
</evidence>
<evidence type="ECO:0000256" key="5">
    <source>
        <dbReference type="ARBA" id="ARBA00022801"/>
    </source>
</evidence>
<dbReference type="PANTHER" id="PTHR46986">
    <property type="entry name" value="ENDORIBONUCLEASE YBEY, CHLOROPLASTIC"/>
    <property type="match status" value="1"/>
</dbReference>
<evidence type="ECO:0000256" key="1">
    <source>
        <dbReference type="ARBA" id="ARBA00010875"/>
    </source>
</evidence>
<feature type="binding site" evidence="7">
    <location>
        <position position="135"/>
    </location>
    <ligand>
        <name>Zn(2+)</name>
        <dbReference type="ChEBI" id="CHEBI:29105"/>
        <note>catalytic</note>
    </ligand>
</feature>
<feature type="compositionally biased region" description="Acidic residues" evidence="8">
    <location>
        <begin position="1"/>
        <end position="15"/>
    </location>
</feature>
<dbReference type="SUPFAM" id="SSF55486">
    <property type="entry name" value="Metalloproteases ('zincins'), catalytic domain"/>
    <property type="match status" value="1"/>
</dbReference>
<dbReference type="NCBIfam" id="TIGR00043">
    <property type="entry name" value="rRNA maturation RNase YbeY"/>
    <property type="match status" value="1"/>
</dbReference>
<dbReference type="HAMAP" id="MF_00009">
    <property type="entry name" value="Endoribonucl_YbeY"/>
    <property type="match status" value="1"/>
</dbReference>
<comment type="similarity">
    <text evidence="1 7">Belongs to the endoribonuclease YbeY family.</text>
</comment>
<reference evidence="9 10" key="1">
    <citation type="submission" date="2023-03" db="EMBL/GenBank/DDBJ databases">
        <title>Paludisphaera mucosa sp. nov. a novel planctomycete from northern fen.</title>
        <authorList>
            <person name="Ivanova A."/>
        </authorList>
    </citation>
    <scope>NUCLEOTIDE SEQUENCE [LARGE SCALE GENOMIC DNA]</scope>
    <source>
        <strain evidence="9 10">Pla2</strain>
    </source>
</reference>
<keyword evidence="10" id="KW-1185">Reference proteome</keyword>
<dbReference type="Gene3D" id="3.40.390.30">
    <property type="entry name" value="Metalloproteases ('zincins'), catalytic domain"/>
    <property type="match status" value="1"/>
</dbReference>
<evidence type="ECO:0000256" key="6">
    <source>
        <dbReference type="ARBA" id="ARBA00022833"/>
    </source>
</evidence>
<dbReference type="EC" id="3.1.-.-" evidence="7"/>
<name>A0ABT6FG64_9BACT</name>
<sequence length="176" mass="18899">MHPPADDELDFEGDDPQPPPPPDFEVDVGDSQGHVAIDRDAVRALVERVLRGEGVAAASISVAFVDDPTIHRVNREHLAHDEPTDVITFLLSDEDDERLSGEVVVSAQTAARVAAEVGVEPWNEVALYVVHGLLHLCGCDDLDEASAAEMRAREDAALARVGLANPFLPAGRRTSP</sequence>
<evidence type="ECO:0000313" key="10">
    <source>
        <dbReference type="Proteomes" id="UP001216907"/>
    </source>
</evidence>
<feature type="region of interest" description="Disordered" evidence="8">
    <location>
        <begin position="1"/>
        <end position="25"/>
    </location>
</feature>
<comment type="cofactor">
    <cofactor evidence="7">
        <name>Zn(2+)</name>
        <dbReference type="ChEBI" id="CHEBI:29105"/>
    </cofactor>
    <text evidence="7">Binds 1 zinc ion.</text>
</comment>
<keyword evidence="7" id="KW-0690">Ribosome biogenesis</keyword>
<keyword evidence="3 7" id="KW-0479">Metal-binding</keyword>
<evidence type="ECO:0000256" key="3">
    <source>
        <dbReference type="ARBA" id="ARBA00022723"/>
    </source>
</evidence>
<accession>A0ABT6FG64</accession>
<evidence type="ECO:0000256" key="4">
    <source>
        <dbReference type="ARBA" id="ARBA00022759"/>
    </source>
</evidence>
<feature type="binding site" evidence="7">
    <location>
        <position position="141"/>
    </location>
    <ligand>
        <name>Zn(2+)</name>
        <dbReference type="ChEBI" id="CHEBI:29105"/>
        <note>catalytic</note>
    </ligand>
</feature>
<keyword evidence="4 7" id="KW-0255">Endonuclease</keyword>
<comment type="subcellular location">
    <subcellularLocation>
        <location evidence="7">Cytoplasm</location>
    </subcellularLocation>
</comment>
<dbReference type="Pfam" id="PF02130">
    <property type="entry name" value="YbeY"/>
    <property type="match status" value="1"/>
</dbReference>
<keyword evidence="2 7" id="KW-0540">Nuclease</keyword>